<evidence type="ECO:0000313" key="11">
    <source>
        <dbReference type="Proteomes" id="UP000032740"/>
    </source>
</evidence>
<dbReference type="Proteomes" id="UP000032740">
    <property type="component" value="Chromosome"/>
</dbReference>
<dbReference type="InterPro" id="IPR020615">
    <property type="entry name" value="Thiolase_acyl_enz_int_AS"/>
</dbReference>
<feature type="domain" description="Thiolase C-terminal" evidence="9">
    <location>
        <begin position="260"/>
        <end position="380"/>
    </location>
</feature>
<keyword evidence="3 7" id="KW-0808">Transferase</keyword>
<dbReference type="RefSeq" id="WP_030003663.1">
    <property type="nucleotide sequence ID" value="NC_022538.1"/>
</dbReference>
<dbReference type="OrthoDB" id="9764892at2"/>
<dbReference type="InterPro" id="IPR002155">
    <property type="entry name" value="Thiolase"/>
</dbReference>
<dbReference type="InterPro" id="IPR020613">
    <property type="entry name" value="Thiolase_CS"/>
</dbReference>
<sequence length="386" mass="41761">MKNEIVVVSAKRSATGKFKGIYKDLSAVKLGTAVLKDALDAISLNPNDVEYVIMGNVLQAGLGQNPTRQVAIYAGIPFSVPAFTVNEVCGSGLKSIHLGMQQILLGEAKIVAVGGFENMTLSPILNDRFTSHSNDSIYKDGLTDAFSNMVMGDTVESLIKEFNISREKQDLFALDSQKRAHFATVNHYFEKEITPIKVKDLLHTKDEPIRPDTNIDALSHLKTIFDEHGTITAGNASSINDGASCLILMEKKEALKRNIPILATIKSFTEVGIEPERMGLAPIYSINNILNKEKLTLDQIDLFEINESFAGQVLSVLSKLPIPLEKLNVNGGAIALGHPLGSSGSRIVVSLIHELNRQNKKLGLASLCVGGGIGMSLLIEGNVNEK</sequence>
<comment type="similarity">
    <text evidence="1 7">Belongs to the thiolase-like superfamily. Thiolase family.</text>
</comment>
<reference evidence="10 11" key="1">
    <citation type="journal article" date="2013" name="J. Mol. Microbiol. Biotechnol.">
        <title>Analysis of the Complete Genomes of Acholeplasma brassicae , A. palmae and A. laidlawii and Their Comparison to the Obligate Parasites from ' Candidatus Phytoplasma'.</title>
        <authorList>
            <person name="Kube M."/>
            <person name="Siewert C."/>
            <person name="Migdoll A.M."/>
            <person name="Duduk B."/>
            <person name="Holz S."/>
            <person name="Rabus R."/>
            <person name="Seemuller E."/>
            <person name="Mitrovic J."/>
            <person name="Muller I."/>
            <person name="Buttner C."/>
            <person name="Reinhardt R."/>
        </authorList>
    </citation>
    <scope>NUCLEOTIDE SEQUENCE [LARGE SCALE GENOMIC DNA]</scope>
    <source>
        <strain evidence="10 11">J233</strain>
    </source>
</reference>
<dbReference type="SUPFAM" id="SSF53901">
    <property type="entry name" value="Thiolase-like"/>
    <property type="match status" value="2"/>
</dbReference>
<feature type="active site" description="Proton acceptor" evidence="6">
    <location>
        <position position="338"/>
    </location>
</feature>
<dbReference type="AlphaFoldDB" id="U4KLG3"/>
<dbReference type="InterPro" id="IPR016039">
    <property type="entry name" value="Thiolase-like"/>
</dbReference>
<name>U4KLG3_ALTPJ</name>
<dbReference type="InterPro" id="IPR020617">
    <property type="entry name" value="Thiolase_C"/>
</dbReference>
<dbReference type="PIRSF" id="PIRSF000429">
    <property type="entry name" value="Ac-CoA_Ac_transf"/>
    <property type="match status" value="1"/>
</dbReference>
<keyword evidence="11" id="KW-1185">Reference proteome</keyword>
<evidence type="ECO:0000256" key="3">
    <source>
        <dbReference type="ARBA" id="ARBA00022679"/>
    </source>
</evidence>
<evidence type="ECO:0000256" key="1">
    <source>
        <dbReference type="ARBA" id="ARBA00010982"/>
    </source>
</evidence>
<dbReference type="CDD" id="cd00751">
    <property type="entry name" value="thiolase"/>
    <property type="match status" value="1"/>
</dbReference>
<dbReference type="EMBL" id="FO681347">
    <property type="protein sequence ID" value="CCV64779.1"/>
    <property type="molecule type" value="Genomic_DNA"/>
</dbReference>
<protein>
    <recommendedName>
        <fullName evidence="2">acetyl-CoA C-acetyltransferase</fullName>
        <ecNumber evidence="2">2.3.1.9</ecNumber>
    </recommendedName>
    <alternativeName>
        <fullName evidence="5">Acetoacetyl-CoA thiolase</fullName>
    </alternativeName>
</protein>
<dbReference type="NCBIfam" id="TIGR01930">
    <property type="entry name" value="AcCoA-C-Actrans"/>
    <property type="match status" value="1"/>
</dbReference>
<feature type="active site" description="Acyl-thioester intermediate" evidence="6">
    <location>
        <position position="89"/>
    </location>
</feature>
<dbReference type="EC" id="2.3.1.9" evidence="2"/>
<feature type="domain" description="Thiolase N-terminal" evidence="8">
    <location>
        <begin position="5"/>
        <end position="251"/>
    </location>
</feature>
<organism evidence="10 11">
    <name type="scientific">Alteracholeplasma palmae (strain ATCC 49389 / J233)</name>
    <name type="common">Acholeplasma palmae</name>
    <dbReference type="NCBI Taxonomy" id="1318466"/>
    <lineage>
        <taxon>Bacteria</taxon>
        <taxon>Bacillati</taxon>
        <taxon>Mycoplasmatota</taxon>
        <taxon>Mollicutes</taxon>
        <taxon>Acholeplasmatales</taxon>
        <taxon>Acholeplasmataceae</taxon>
        <taxon>Acholeplasma</taxon>
    </lineage>
</organism>
<dbReference type="PROSITE" id="PS00098">
    <property type="entry name" value="THIOLASE_1"/>
    <property type="match status" value="1"/>
</dbReference>
<dbReference type="PROSITE" id="PS00737">
    <property type="entry name" value="THIOLASE_2"/>
    <property type="match status" value="1"/>
</dbReference>
<evidence type="ECO:0000256" key="4">
    <source>
        <dbReference type="ARBA" id="ARBA00023315"/>
    </source>
</evidence>
<dbReference type="PANTHER" id="PTHR18919">
    <property type="entry name" value="ACETYL-COA C-ACYLTRANSFERASE"/>
    <property type="match status" value="1"/>
</dbReference>
<evidence type="ECO:0000256" key="7">
    <source>
        <dbReference type="RuleBase" id="RU003557"/>
    </source>
</evidence>
<dbReference type="PROSITE" id="PS00099">
    <property type="entry name" value="THIOLASE_3"/>
    <property type="match status" value="1"/>
</dbReference>
<dbReference type="InterPro" id="IPR020616">
    <property type="entry name" value="Thiolase_N"/>
</dbReference>
<evidence type="ECO:0000259" key="9">
    <source>
        <dbReference type="Pfam" id="PF02803"/>
    </source>
</evidence>
<dbReference type="Pfam" id="PF02803">
    <property type="entry name" value="Thiolase_C"/>
    <property type="match status" value="1"/>
</dbReference>
<dbReference type="KEGG" id="apal:BN85412020"/>
<gene>
    <name evidence="10" type="primary">atoB</name>
    <name evidence="10" type="ORF">BN85412020</name>
</gene>
<dbReference type="InterPro" id="IPR020610">
    <property type="entry name" value="Thiolase_AS"/>
</dbReference>
<proteinExistence type="inferred from homology"/>
<dbReference type="Pfam" id="PF00108">
    <property type="entry name" value="Thiolase_N"/>
    <property type="match status" value="1"/>
</dbReference>
<dbReference type="STRING" id="1318466.BN85412020"/>
<keyword evidence="4 7" id="KW-0012">Acyltransferase</keyword>
<dbReference type="GO" id="GO:0003985">
    <property type="term" value="F:acetyl-CoA C-acetyltransferase activity"/>
    <property type="evidence" value="ECO:0007669"/>
    <property type="project" value="UniProtKB-EC"/>
</dbReference>
<accession>U4KLG3</accession>
<evidence type="ECO:0000259" key="8">
    <source>
        <dbReference type="Pfam" id="PF00108"/>
    </source>
</evidence>
<evidence type="ECO:0000256" key="5">
    <source>
        <dbReference type="ARBA" id="ARBA00030755"/>
    </source>
</evidence>
<feature type="active site" description="Proton acceptor" evidence="6">
    <location>
        <position position="368"/>
    </location>
</feature>
<dbReference type="HOGENOM" id="CLU_031026_0_0_14"/>
<dbReference type="Gene3D" id="3.40.47.10">
    <property type="match status" value="2"/>
</dbReference>
<evidence type="ECO:0000256" key="6">
    <source>
        <dbReference type="PIRSR" id="PIRSR000429-1"/>
    </source>
</evidence>
<evidence type="ECO:0000256" key="2">
    <source>
        <dbReference type="ARBA" id="ARBA00012705"/>
    </source>
</evidence>
<evidence type="ECO:0000313" key="10">
    <source>
        <dbReference type="EMBL" id="CCV64779.1"/>
    </source>
</evidence>
<dbReference type="PANTHER" id="PTHR18919:SF107">
    <property type="entry name" value="ACETYL-COA ACETYLTRANSFERASE, CYTOSOLIC"/>
    <property type="match status" value="1"/>
</dbReference>